<evidence type="ECO:0008006" key="5">
    <source>
        <dbReference type="Google" id="ProtNLM"/>
    </source>
</evidence>
<sequence length="661" mass="75640">MSLTFIILILIFMSTQSIPHSPEMTLPDTKNYCLDSTVNNIDHEALKMETHETIKTEIKEEVQNGFNEIPMYTLTAPHSAEMLLPSPKAGHSDSTVDSIENGVLKCDNEESIKMEIEDSSQVDSKEEIKISSHTTQHSPPNSNVNYFDISSDSAKNGAIKEEIKEATREAIGKTKEKASRKATKRKIDEILDDEGSADVNLVAPVPSNTVILPVDQTWDSLEEAYEAILDFIHRQGYGATYYRKWKRFSRPSDTRIMVSRQARNLPNEYVHLGCDVVELKTGDQVNENGKPKKTIAKKTSTCSFGAIVMKCLDCWRIVTIFDARHSHEPLPPKALPSQHRLERKRKAALIYQMIQEGFNNGRILQQIQLQDPKTCLDRVDIKYLRLLPKKKHKSELWIQLQKGAIDDEAPSLEPSLPQNLAIKGQLERNTKRAYIIQQVQQGLSNEAIVQQHRIQDPNSCLDRLNINQMRMNQERNQDSALYSRQLTGTTDDDLPSHGALRQFERNMKKAYIFQQMQQGLSNMTILQQIRLQDPNSYLDSIDITNMRACLKRRQINALIYDLQGQDLKGSTDIDPTEDHQLSKAESDDGLAEDYKLLVEKVSDEKDCKLPKTEMDDDLAGTYEFLKKEIHDEKDYKLPKEEMNDQNYKLPKEEMYDDLARV</sequence>
<dbReference type="EMBL" id="JAQIZZ010000002">
    <property type="protein sequence ID" value="KAJ5552373.1"/>
    <property type="molecule type" value="Genomic_DNA"/>
</dbReference>
<dbReference type="AlphaFoldDB" id="A0AAD6GJ93"/>
<name>A0AAD6GJ93_9EURO</name>
<keyword evidence="2" id="KW-0732">Signal</keyword>
<accession>A0AAD6GJ93</accession>
<gene>
    <name evidence="3" type="ORF">N7494_001751</name>
</gene>
<feature type="region of interest" description="Disordered" evidence="1">
    <location>
        <begin position="636"/>
        <end position="661"/>
    </location>
</feature>
<evidence type="ECO:0000313" key="4">
    <source>
        <dbReference type="Proteomes" id="UP001220324"/>
    </source>
</evidence>
<feature type="signal peptide" evidence="2">
    <location>
        <begin position="1"/>
        <end position="17"/>
    </location>
</feature>
<organism evidence="3 4">
    <name type="scientific">Penicillium frequentans</name>
    <dbReference type="NCBI Taxonomy" id="3151616"/>
    <lineage>
        <taxon>Eukaryota</taxon>
        <taxon>Fungi</taxon>
        <taxon>Dikarya</taxon>
        <taxon>Ascomycota</taxon>
        <taxon>Pezizomycotina</taxon>
        <taxon>Eurotiomycetes</taxon>
        <taxon>Eurotiomycetidae</taxon>
        <taxon>Eurotiales</taxon>
        <taxon>Aspergillaceae</taxon>
        <taxon>Penicillium</taxon>
    </lineage>
</organism>
<evidence type="ECO:0000313" key="3">
    <source>
        <dbReference type="EMBL" id="KAJ5552373.1"/>
    </source>
</evidence>
<feature type="compositionally biased region" description="Basic and acidic residues" evidence="1">
    <location>
        <begin position="649"/>
        <end position="661"/>
    </location>
</feature>
<reference evidence="3 4" key="1">
    <citation type="journal article" date="2023" name="IMA Fungus">
        <title>Comparative genomic study of the Penicillium genus elucidates a diverse pangenome and 15 lateral gene transfer events.</title>
        <authorList>
            <person name="Petersen C."/>
            <person name="Sorensen T."/>
            <person name="Nielsen M.R."/>
            <person name="Sondergaard T.E."/>
            <person name="Sorensen J.L."/>
            <person name="Fitzpatrick D.A."/>
            <person name="Frisvad J.C."/>
            <person name="Nielsen K.L."/>
        </authorList>
    </citation>
    <scope>NUCLEOTIDE SEQUENCE [LARGE SCALE GENOMIC DNA]</scope>
    <source>
        <strain evidence="3 4">IBT 35679</strain>
    </source>
</reference>
<dbReference type="Proteomes" id="UP001220324">
    <property type="component" value="Unassembled WGS sequence"/>
</dbReference>
<protein>
    <recommendedName>
        <fullName evidence="5">FAR1 domain-containing protein</fullName>
    </recommendedName>
</protein>
<proteinExistence type="predicted"/>
<keyword evidence="4" id="KW-1185">Reference proteome</keyword>
<evidence type="ECO:0000256" key="1">
    <source>
        <dbReference type="SAM" id="MobiDB-lite"/>
    </source>
</evidence>
<evidence type="ECO:0000256" key="2">
    <source>
        <dbReference type="SAM" id="SignalP"/>
    </source>
</evidence>
<feature type="chain" id="PRO_5041947619" description="FAR1 domain-containing protein" evidence="2">
    <location>
        <begin position="18"/>
        <end position="661"/>
    </location>
</feature>
<comment type="caution">
    <text evidence="3">The sequence shown here is derived from an EMBL/GenBank/DDBJ whole genome shotgun (WGS) entry which is preliminary data.</text>
</comment>